<sequence length="82" mass="9088">MQCRVERIEPPGRTHVEKVLVAARSRWERAFCMRTIGRLGDVEVARLLALVAEDNEGGAALLASLKRDQGSYAVSTTRFMAV</sequence>
<dbReference type="Proteomes" id="UP000305778">
    <property type="component" value="Unassembled WGS sequence"/>
</dbReference>
<name>A0A4U0RLA0_9ACTN</name>
<accession>A0A4U0RLA0</accession>
<reference evidence="1 2" key="1">
    <citation type="submission" date="2019-04" db="EMBL/GenBank/DDBJ databases">
        <title>Streptomyces oryziradicis sp. nov., a novel actinomycete isolated from rhizosphere soil of rice (Oryza sativa L.).</title>
        <authorList>
            <person name="Li C."/>
        </authorList>
    </citation>
    <scope>NUCLEOTIDE SEQUENCE [LARGE SCALE GENOMIC DNA]</scope>
    <source>
        <strain evidence="1 2">NEAU-C40</strain>
    </source>
</reference>
<dbReference type="AlphaFoldDB" id="A0A4U0RLA0"/>
<protein>
    <submittedName>
        <fullName evidence="1">Uncharacterized protein</fullName>
    </submittedName>
</protein>
<organism evidence="1 2">
    <name type="scientific">Actinacidiphila oryziradicis</name>
    <dbReference type="NCBI Taxonomy" id="2571141"/>
    <lineage>
        <taxon>Bacteria</taxon>
        <taxon>Bacillati</taxon>
        <taxon>Actinomycetota</taxon>
        <taxon>Actinomycetes</taxon>
        <taxon>Kitasatosporales</taxon>
        <taxon>Streptomycetaceae</taxon>
        <taxon>Actinacidiphila</taxon>
    </lineage>
</organism>
<evidence type="ECO:0000313" key="2">
    <source>
        <dbReference type="Proteomes" id="UP000305778"/>
    </source>
</evidence>
<proteinExistence type="predicted"/>
<evidence type="ECO:0000313" key="1">
    <source>
        <dbReference type="EMBL" id="TJZ96485.1"/>
    </source>
</evidence>
<dbReference type="RefSeq" id="WP_136730771.1">
    <property type="nucleotide sequence ID" value="NZ_SUMC01000161.1"/>
</dbReference>
<keyword evidence="2" id="KW-1185">Reference proteome</keyword>
<comment type="caution">
    <text evidence="1">The sequence shown here is derived from an EMBL/GenBank/DDBJ whole genome shotgun (WGS) entry which is preliminary data.</text>
</comment>
<dbReference type="EMBL" id="SUMC01000161">
    <property type="protein sequence ID" value="TJZ96485.1"/>
    <property type="molecule type" value="Genomic_DNA"/>
</dbReference>
<dbReference type="OrthoDB" id="3403253at2"/>
<gene>
    <name evidence="1" type="ORF">FCI23_50940</name>
</gene>